<dbReference type="InterPro" id="IPR050282">
    <property type="entry name" value="Cycloisomerase_2"/>
</dbReference>
<evidence type="ECO:0000256" key="1">
    <source>
        <dbReference type="ARBA" id="ARBA00005564"/>
    </source>
</evidence>
<name>I3DBP3_9PAST</name>
<dbReference type="RefSeq" id="WP_005760898.1">
    <property type="nucleotide sequence ID" value="NZ_AJSX01000033.1"/>
</dbReference>
<evidence type="ECO:0000313" key="4">
    <source>
        <dbReference type="Proteomes" id="UP000006457"/>
    </source>
</evidence>
<evidence type="ECO:0000313" key="3">
    <source>
        <dbReference type="EMBL" id="EIJ69136.1"/>
    </source>
</evidence>
<reference evidence="3 4" key="1">
    <citation type="submission" date="2012-03" db="EMBL/GenBank/DDBJ databases">
        <authorList>
            <person name="Harkins D.M."/>
            <person name="Madupu R."/>
            <person name="Durkin A.S."/>
            <person name="Torralba M."/>
            <person name="Methe B."/>
            <person name="Sutton G.G."/>
            <person name="Nelson K.E."/>
        </authorList>
    </citation>
    <scope>NUCLEOTIDE SEQUENCE [LARGE SCALE GENOMIC DNA]</scope>
    <source>
        <strain evidence="3 4">CCUG 2042</strain>
    </source>
</reference>
<dbReference type="AlphaFoldDB" id="I3DBP3"/>
<comment type="caution">
    <text evidence="3">The sequence shown here is derived from an EMBL/GenBank/DDBJ whole genome shotgun (WGS) entry which is preliminary data.</text>
</comment>
<dbReference type="PATRIC" id="fig|1095749.3.peg.1337"/>
<dbReference type="InterPro" id="IPR019405">
    <property type="entry name" value="Lactonase_7-beta_prop"/>
</dbReference>
<sequence>MKQYALTGCRTSEFRNARGKGIEVYEVVNNQWQHLYTMSVPFDNPSWLTFDDKRQQLYVIYGDGEKVSQFKFNKQNGQLSYINSVTTGPRHPNKDLQPERRNNPVCSCLTPDAQHLLIANHEGGNIAILNFDVDNNVVSTDKFIFIPGKQDPSYQDKSLSRPHQTLFDNSGKFMLVPNQGRKAGNGIDMVQVYKIVGDDYQLVHIAITTEGCWSRHICLHPSNKFIYCVNELDCTVTVFSFNDETGELKQLQEIKTLDINSKYDVSEIQLHQNGKFLYVSNRIHNSISLFYVQTDGTLKLQKWFESGGKTPRFTTLSPDNKYFYIANEDSDNIVQLKVNPDNGYLEPTGTIIANKSPTFICFI</sequence>
<comment type="similarity">
    <text evidence="1">Belongs to the cycloisomerase 2 family.</text>
</comment>
<keyword evidence="2" id="KW-0313">Glucose metabolism</keyword>
<dbReference type="PANTHER" id="PTHR30344">
    <property type="entry name" value="6-PHOSPHOGLUCONOLACTONASE-RELATED"/>
    <property type="match status" value="1"/>
</dbReference>
<organism evidence="3 4">
    <name type="scientific">Pasteurella bettyae CCUG 2042</name>
    <dbReference type="NCBI Taxonomy" id="1095749"/>
    <lineage>
        <taxon>Bacteria</taxon>
        <taxon>Pseudomonadati</taxon>
        <taxon>Pseudomonadota</taxon>
        <taxon>Gammaproteobacteria</taxon>
        <taxon>Pasteurellales</taxon>
        <taxon>Pasteurellaceae</taxon>
        <taxon>Pasteurella</taxon>
    </lineage>
</organism>
<keyword evidence="2" id="KW-0119">Carbohydrate metabolism</keyword>
<accession>I3DBP3</accession>
<dbReference type="SUPFAM" id="SSF101908">
    <property type="entry name" value="Putative isomerase YbhE"/>
    <property type="match status" value="1"/>
</dbReference>
<dbReference type="EMBL" id="AJSX01000033">
    <property type="protein sequence ID" value="EIJ69136.1"/>
    <property type="molecule type" value="Genomic_DNA"/>
</dbReference>
<dbReference type="Pfam" id="PF10282">
    <property type="entry name" value="Lactonase"/>
    <property type="match status" value="1"/>
</dbReference>
<proteinExistence type="inferred from homology"/>
<gene>
    <name evidence="3" type="ORF">HMPREF1052_0400</name>
</gene>
<keyword evidence="4" id="KW-1185">Reference proteome</keyword>
<dbReference type="Gene3D" id="2.130.10.10">
    <property type="entry name" value="YVTN repeat-like/Quinoprotein amine dehydrogenase"/>
    <property type="match status" value="1"/>
</dbReference>
<dbReference type="PANTHER" id="PTHR30344:SF1">
    <property type="entry name" value="6-PHOSPHOGLUCONOLACTONASE"/>
    <property type="match status" value="1"/>
</dbReference>
<dbReference type="Proteomes" id="UP000006457">
    <property type="component" value="Unassembled WGS sequence"/>
</dbReference>
<protein>
    <submittedName>
        <fullName evidence="3">Lactonase, 7-bladed beta-propeller</fullName>
    </submittedName>
</protein>
<dbReference type="GO" id="GO:0006006">
    <property type="term" value="P:glucose metabolic process"/>
    <property type="evidence" value="ECO:0007669"/>
    <property type="project" value="UniProtKB-KW"/>
</dbReference>
<dbReference type="InterPro" id="IPR015943">
    <property type="entry name" value="WD40/YVTN_repeat-like_dom_sf"/>
</dbReference>
<dbReference type="eggNOG" id="COG2706">
    <property type="taxonomic scope" value="Bacteria"/>
</dbReference>
<dbReference type="GO" id="GO:0017057">
    <property type="term" value="F:6-phosphogluconolactonase activity"/>
    <property type="evidence" value="ECO:0007669"/>
    <property type="project" value="TreeGrafter"/>
</dbReference>
<evidence type="ECO:0000256" key="2">
    <source>
        <dbReference type="ARBA" id="ARBA00022526"/>
    </source>
</evidence>